<sequence length="231" mass="27388">MAIFFLIINYLIIYTDNLEVVKWSRVGNSILMFTYLMIWHRLYTNKRYLIGVIFSILSDLCLVYFENHYLPYLLFFVFTAIGYAVFLFDIFKFISWKQITIGNSLIILTLLLFESYLIHFIITLISPGLESWLVILFYIYGFTSLTYCIIATIGYLQMDTYKNEHYLIIPYAYLISSAFFAIALYSSNYVSYYYSRFFYLMTIFTLAHLIAFKLHERQSIKVEIEESTSGS</sequence>
<feature type="transmembrane region" description="Helical" evidence="1">
    <location>
        <begin position="71"/>
        <end position="93"/>
    </location>
</feature>
<feature type="transmembrane region" description="Helical" evidence="1">
    <location>
        <begin position="132"/>
        <end position="156"/>
    </location>
</feature>
<organism evidence="2 3">
    <name type="scientific">Nonlabens dokdonensis</name>
    <dbReference type="NCBI Taxonomy" id="328515"/>
    <lineage>
        <taxon>Bacteria</taxon>
        <taxon>Pseudomonadati</taxon>
        <taxon>Bacteroidota</taxon>
        <taxon>Flavobacteriia</taxon>
        <taxon>Flavobacteriales</taxon>
        <taxon>Flavobacteriaceae</taxon>
        <taxon>Nonlabens</taxon>
    </lineage>
</organism>
<protein>
    <recommendedName>
        <fullName evidence="4">YhhN-like protein</fullName>
    </recommendedName>
</protein>
<feature type="transmembrane region" description="Helical" evidence="1">
    <location>
        <begin position="193"/>
        <end position="212"/>
    </location>
</feature>
<proteinExistence type="predicted"/>
<keyword evidence="1" id="KW-0472">Membrane</keyword>
<comment type="caution">
    <text evidence="2">The sequence shown here is derived from an EMBL/GenBank/DDBJ whole genome shotgun (WGS) entry which is preliminary data.</text>
</comment>
<evidence type="ECO:0000313" key="2">
    <source>
        <dbReference type="EMBL" id="PZX39945.1"/>
    </source>
</evidence>
<evidence type="ECO:0000256" key="1">
    <source>
        <dbReference type="SAM" id="Phobius"/>
    </source>
</evidence>
<feature type="transmembrane region" description="Helical" evidence="1">
    <location>
        <begin position="168"/>
        <end position="187"/>
    </location>
</feature>
<keyword evidence="1" id="KW-1133">Transmembrane helix</keyword>
<dbReference type="Proteomes" id="UP000248584">
    <property type="component" value="Unassembled WGS sequence"/>
</dbReference>
<evidence type="ECO:0008006" key="4">
    <source>
        <dbReference type="Google" id="ProtNLM"/>
    </source>
</evidence>
<keyword evidence="1" id="KW-0812">Transmembrane</keyword>
<gene>
    <name evidence="2" type="ORF">LX97_02305</name>
</gene>
<keyword evidence="3" id="KW-1185">Reference proteome</keyword>
<reference evidence="2 3" key="1">
    <citation type="submission" date="2018-06" db="EMBL/GenBank/DDBJ databases">
        <title>Genomic Encyclopedia of Archaeal and Bacterial Type Strains, Phase II (KMG-II): from individual species to whole genera.</title>
        <authorList>
            <person name="Goeker M."/>
        </authorList>
    </citation>
    <scope>NUCLEOTIDE SEQUENCE [LARGE SCALE GENOMIC DNA]</scope>
    <source>
        <strain evidence="2 3">DSM 17205</strain>
    </source>
</reference>
<evidence type="ECO:0000313" key="3">
    <source>
        <dbReference type="Proteomes" id="UP000248584"/>
    </source>
</evidence>
<feature type="transmembrane region" description="Helical" evidence="1">
    <location>
        <begin position="48"/>
        <end position="65"/>
    </location>
</feature>
<name>A0ABX5PXQ2_9FLAO</name>
<dbReference type="EMBL" id="QKZR01000003">
    <property type="protein sequence ID" value="PZX39945.1"/>
    <property type="molecule type" value="Genomic_DNA"/>
</dbReference>
<feature type="transmembrane region" description="Helical" evidence="1">
    <location>
        <begin position="105"/>
        <end position="126"/>
    </location>
</feature>
<accession>A0ABX5PXQ2</accession>